<dbReference type="RefSeq" id="WP_167225268.1">
    <property type="nucleotide sequence ID" value="NZ_JAAQPH010000009.1"/>
</dbReference>
<dbReference type="Pfam" id="PF04199">
    <property type="entry name" value="Cyclase"/>
    <property type="match status" value="1"/>
</dbReference>
<dbReference type="EMBL" id="JAAQPH010000009">
    <property type="protein sequence ID" value="NIA69551.1"/>
    <property type="molecule type" value="Genomic_DNA"/>
</dbReference>
<keyword evidence="2" id="KW-1185">Reference proteome</keyword>
<reference evidence="1" key="1">
    <citation type="submission" date="2020-03" db="EMBL/GenBank/DDBJ databases">
        <title>Genome of Pelagibius litoralis DSM 21314T.</title>
        <authorList>
            <person name="Wang G."/>
        </authorList>
    </citation>
    <scope>NUCLEOTIDE SEQUENCE</scope>
    <source>
        <strain evidence="1">DSM 21314</strain>
    </source>
</reference>
<name>A0A967EY32_9PROT</name>
<dbReference type="InterPro" id="IPR037175">
    <property type="entry name" value="KFase_sf"/>
</dbReference>
<dbReference type="PANTHER" id="PTHR31118:SF12">
    <property type="entry name" value="CYCLASE-LIKE PROTEIN 2"/>
    <property type="match status" value="1"/>
</dbReference>
<accession>A0A967EY32</accession>
<dbReference type="PANTHER" id="PTHR31118">
    <property type="entry name" value="CYCLASE-LIKE PROTEIN 2"/>
    <property type="match status" value="1"/>
</dbReference>
<comment type="caution">
    <text evidence="1">The sequence shown here is derived from an EMBL/GenBank/DDBJ whole genome shotgun (WGS) entry which is preliminary data.</text>
</comment>
<evidence type="ECO:0000313" key="2">
    <source>
        <dbReference type="Proteomes" id="UP000761264"/>
    </source>
</evidence>
<dbReference type="SUPFAM" id="SSF102198">
    <property type="entry name" value="Putative cyclase"/>
    <property type="match status" value="1"/>
</dbReference>
<evidence type="ECO:0000313" key="1">
    <source>
        <dbReference type="EMBL" id="NIA69551.1"/>
    </source>
</evidence>
<dbReference type="Proteomes" id="UP000761264">
    <property type="component" value="Unassembled WGS sequence"/>
</dbReference>
<dbReference type="InterPro" id="IPR007325">
    <property type="entry name" value="KFase/CYL"/>
</dbReference>
<dbReference type="Gene3D" id="3.50.30.50">
    <property type="entry name" value="Putative cyclase"/>
    <property type="match status" value="1"/>
</dbReference>
<gene>
    <name evidence="1" type="ORF">HBA54_13195</name>
</gene>
<organism evidence="1 2">
    <name type="scientific">Pelagibius litoralis</name>
    <dbReference type="NCBI Taxonomy" id="374515"/>
    <lineage>
        <taxon>Bacteria</taxon>
        <taxon>Pseudomonadati</taxon>
        <taxon>Pseudomonadota</taxon>
        <taxon>Alphaproteobacteria</taxon>
        <taxon>Rhodospirillales</taxon>
        <taxon>Rhodovibrionaceae</taxon>
        <taxon>Pelagibius</taxon>
    </lineage>
</organism>
<dbReference type="AlphaFoldDB" id="A0A967EY32"/>
<sequence>MIIDLTMELREGIITFPVHWHPTVEISQLGRFEVEGRETRKVTLGTHTGTHVDAPRHFVPGGMTVENVPLDSCYGPARVLDFSDLADFSEISVELLKERLGDAHPPRLVFRYGWDNRLDSLEYYSHHPYLSEAACHYLVERGVVLVGFDAPMPDNPKNGRGCELDSPNHNILLGNGVIILEYLINLSQIPKQDFILSALPLKIKNGDGAPVRAVAILNED</sequence>
<proteinExistence type="predicted"/>
<protein>
    <submittedName>
        <fullName evidence="1">Cyclase family protein</fullName>
    </submittedName>
</protein>
<dbReference type="GO" id="GO:0019441">
    <property type="term" value="P:L-tryptophan catabolic process to kynurenine"/>
    <property type="evidence" value="ECO:0007669"/>
    <property type="project" value="InterPro"/>
</dbReference>
<dbReference type="GO" id="GO:0004061">
    <property type="term" value="F:arylformamidase activity"/>
    <property type="evidence" value="ECO:0007669"/>
    <property type="project" value="InterPro"/>
</dbReference>